<dbReference type="EMBL" id="JAQLGM010000026">
    <property type="protein sequence ID" value="MDB2000850.1"/>
    <property type="molecule type" value="Genomic_DNA"/>
</dbReference>
<gene>
    <name evidence="1" type="ORF">PM006_11620</name>
</gene>
<evidence type="ECO:0000313" key="2">
    <source>
        <dbReference type="Proteomes" id="UP001300871"/>
    </source>
</evidence>
<dbReference type="Proteomes" id="UP001300871">
    <property type="component" value="Unassembled WGS sequence"/>
</dbReference>
<accession>A0AAW6AUG3</accession>
<name>A0AAW6AUG3_CLOSY</name>
<comment type="caution">
    <text evidence="1">The sequence shown here is derived from an EMBL/GenBank/DDBJ whole genome shotgun (WGS) entry which is preliminary data.</text>
</comment>
<dbReference type="RefSeq" id="WP_272122892.1">
    <property type="nucleotide sequence ID" value="NZ_JAQLGH010000025.1"/>
</dbReference>
<organism evidence="1 2">
    <name type="scientific">Clostridium symbiosum</name>
    <name type="common">Bacteroides symbiosus</name>
    <dbReference type="NCBI Taxonomy" id="1512"/>
    <lineage>
        <taxon>Bacteria</taxon>
        <taxon>Bacillati</taxon>
        <taxon>Bacillota</taxon>
        <taxon>Clostridia</taxon>
        <taxon>Lachnospirales</taxon>
        <taxon>Lachnospiraceae</taxon>
        <taxon>Otoolea</taxon>
    </lineage>
</organism>
<protein>
    <submittedName>
        <fullName evidence="1">Uncharacterized protein</fullName>
    </submittedName>
</protein>
<proteinExistence type="predicted"/>
<reference evidence="1" key="1">
    <citation type="submission" date="2023-01" db="EMBL/GenBank/DDBJ databases">
        <title>Human gut microbiome strain richness.</title>
        <authorList>
            <person name="Chen-Liaw A."/>
        </authorList>
    </citation>
    <scope>NUCLEOTIDE SEQUENCE</scope>
    <source>
        <strain evidence="1">B1_m1001713B170214d0_201011</strain>
    </source>
</reference>
<dbReference type="AlphaFoldDB" id="A0AAW6AUG3"/>
<evidence type="ECO:0000313" key="1">
    <source>
        <dbReference type="EMBL" id="MDB2000850.1"/>
    </source>
</evidence>
<sequence>MTVADTIRNASDVDMARILTAIILKGQGYTDEAAFNVEPKVLLEVLRMEVEDLAAGC</sequence>